<proteinExistence type="predicted"/>
<reference evidence="3 4" key="1">
    <citation type="submission" date="2023-03" db="EMBL/GenBank/DDBJ databases">
        <title>Draft genome sequence of Streptomyces sp. RB6PN23 isolated from peat swamp forest in Thailand.</title>
        <authorList>
            <person name="Klaysubun C."/>
            <person name="Duangmal K."/>
        </authorList>
    </citation>
    <scope>NUCLEOTIDE SEQUENCE [LARGE SCALE GENOMIC DNA]</scope>
    <source>
        <strain evidence="3 4">RB6PN23</strain>
    </source>
</reference>
<protein>
    <submittedName>
        <fullName evidence="3">Peptidoglycan-binding domain-containing protein</fullName>
    </submittedName>
</protein>
<dbReference type="Proteomes" id="UP001216579">
    <property type="component" value="Unassembled WGS sequence"/>
</dbReference>
<comment type="caution">
    <text evidence="3">The sequence shown here is derived from an EMBL/GenBank/DDBJ whole genome shotgun (WGS) entry which is preliminary data.</text>
</comment>
<dbReference type="InterPro" id="IPR036365">
    <property type="entry name" value="PGBD-like_sf"/>
</dbReference>
<organism evidence="3 4">
    <name type="scientific">Streptomyces silvisoli</name>
    <dbReference type="NCBI Taxonomy" id="3034235"/>
    <lineage>
        <taxon>Bacteria</taxon>
        <taxon>Bacillati</taxon>
        <taxon>Actinomycetota</taxon>
        <taxon>Actinomycetes</taxon>
        <taxon>Kitasatosporales</taxon>
        <taxon>Streptomycetaceae</taxon>
        <taxon>Streptomyces</taxon>
    </lineage>
</organism>
<dbReference type="Gene3D" id="1.10.101.10">
    <property type="entry name" value="PGBD-like superfamily/PGBD"/>
    <property type="match status" value="1"/>
</dbReference>
<sequence>MSVVSAALVAVLLTTRPWRYEETGTATVDVSARPVFVFQRGQCHRCLVERQAGELRAGYSTTRTAIVDVNSRGWEITEAQCLLRYHGYDPGVPDGEYDERSKDATKRFQRNHGLVADGIVGPTTWRELRQDDERGRHGFHTGHDHRFHRTGTEPPDRDHEG</sequence>
<accession>A0ABT5ZJC5</accession>
<feature type="domain" description="Peptidoglycan binding-like" evidence="2">
    <location>
        <begin position="75"/>
        <end position="128"/>
    </location>
</feature>
<dbReference type="EMBL" id="JARJBC010000005">
    <property type="protein sequence ID" value="MDF3289761.1"/>
    <property type="molecule type" value="Genomic_DNA"/>
</dbReference>
<gene>
    <name evidence="3" type="ORF">P3G67_11035</name>
</gene>
<keyword evidence="4" id="KW-1185">Reference proteome</keyword>
<dbReference type="RefSeq" id="WP_276093274.1">
    <property type="nucleotide sequence ID" value="NZ_JARJBC010000005.1"/>
</dbReference>
<evidence type="ECO:0000313" key="3">
    <source>
        <dbReference type="EMBL" id="MDF3289761.1"/>
    </source>
</evidence>
<evidence type="ECO:0000313" key="4">
    <source>
        <dbReference type="Proteomes" id="UP001216579"/>
    </source>
</evidence>
<feature type="region of interest" description="Disordered" evidence="1">
    <location>
        <begin position="134"/>
        <end position="161"/>
    </location>
</feature>
<name>A0ABT5ZJC5_9ACTN</name>
<evidence type="ECO:0000259" key="2">
    <source>
        <dbReference type="Pfam" id="PF01471"/>
    </source>
</evidence>
<dbReference type="Pfam" id="PF01471">
    <property type="entry name" value="PG_binding_1"/>
    <property type="match status" value="1"/>
</dbReference>
<evidence type="ECO:0000256" key="1">
    <source>
        <dbReference type="SAM" id="MobiDB-lite"/>
    </source>
</evidence>
<dbReference type="SUPFAM" id="SSF47090">
    <property type="entry name" value="PGBD-like"/>
    <property type="match status" value="1"/>
</dbReference>
<dbReference type="InterPro" id="IPR002477">
    <property type="entry name" value="Peptidoglycan-bd-like"/>
</dbReference>
<dbReference type="InterPro" id="IPR036366">
    <property type="entry name" value="PGBDSf"/>
</dbReference>